<comment type="similarity">
    <text evidence="2">Belongs to the ABC-2 integral membrane protein family.</text>
</comment>
<name>A0A5A8F1W3_9BACT</name>
<keyword evidence="4" id="KW-1003">Cell membrane</keyword>
<reference evidence="10 11" key="1">
    <citation type="submission" date="2019-06" db="EMBL/GenBank/DDBJ databases">
        <title>Genomic insights into carbon and energy metabolism of Deferribacter autotrophicus revealed new metabolic traits in the phylum Deferribacteres.</title>
        <authorList>
            <person name="Slobodkin A.I."/>
            <person name="Slobodkina G.B."/>
            <person name="Allioux M."/>
            <person name="Alain K."/>
            <person name="Jebbar M."/>
            <person name="Shadrin V."/>
            <person name="Kublanov I.V."/>
            <person name="Toshchakov S.V."/>
            <person name="Bonch-Osmolovskaya E.A."/>
        </authorList>
    </citation>
    <scope>NUCLEOTIDE SEQUENCE [LARGE SCALE GENOMIC DNA]</scope>
    <source>
        <strain evidence="10 11">SL50</strain>
    </source>
</reference>
<keyword evidence="6 8" id="KW-1133">Transmembrane helix</keyword>
<dbReference type="InterPro" id="IPR047817">
    <property type="entry name" value="ABC2_TM_bact-type"/>
</dbReference>
<evidence type="ECO:0000256" key="4">
    <source>
        <dbReference type="ARBA" id="ARBA00022475"/>
    </source>
</evidence>
<dbReference type="GO" id="GO:0140359">
    <property type="term" value="F:ABC-type transporter activity"/>
    <property type="evidence" value="ECO:0007669"/>
    <property type="project" value="InterPro"/>
</dbReference>
<dbReference type="PANTHER" id="PTHR30294:SF47">
    <property type="entry name" value="INNER MEMBRANE TRANSPORT PERMEASE YHHJ"/>
    <property type="match status" value="1"/>
</dbReference>
<feature type="transmembrane region" description="Helical" evidence="8">
    <location>
        <begin position="170"/>
        <end position="193"/>
    </location>
</feature>
<evidence type="ECO:0000256" key="3">
    <source>
        <dbReference type="ARBA" id="ARBA00022448"/>
    </source>
</evidence>
<evidence type="ECO:0000256" key="7">
    <source>
        <dbReference type="ARBA" id="ARBA00023136"/>
    </source>
</evidence>
<keyword evidence="5 8" id="KW-0812">Transmembrane</keyword>
<accession>A0A5A8F1W3</accession>
<evidence type="ECO:0000259" key="9">
    <source>
        <dbReference type="PROSITE" id="PS51012"/>
    </source>
</evidence>
<evidence type="ECO:0000313" key="10">
    <source>
        <dbReference type="EMBL" id="KAA0258090.1"/>
    </source>
</evidence>
<dbReference type="Proteomes" id="UP000322876">
    <property type="component" value="Unassembled WGS sequence"/>
</dbReference>
<keyword evidence="7 8" id="KW-0472">Membrane</keyword>
<evidence type="ECO:0000256" key="1">
    <source>
        <dbReference type="ARBA" id="ARBA00004651"/>
    </source>
</evidence>
<dbReference type="RefSeq" id="WP_149266411.1">
    <property type="nucleotide sequence ID" value="NZ_VFJB01000005.1"/>
</dbReference>
<feature type="transmembrane region" description="Helical" evidence="8">
    <location>
        <begin position="250"/>
        <end position="272"/>
    </location>
</feature>
<dbReference type="OrthoDB" id="9808686at2"/>
<feature type="transmembrane region" description="Helical" evidence="8">
    <location>
        <begin position="214"/>
        <end position="238"/>
    </location>
</feature>
<proteinExistence type="inferred from homology"/>
<dbReference type="Pfam" id="PF12698">
    <property type="entry name" value="ABC2_membrane_3"/>
    <property type="match status" value="1"/>
</dbReference>
<evidence type="ECO:0000256" key="6">
    <source>
        <dbReference type="ARBA" id="ARBA00022989"/>
    </source>
</evidence>
<evidence type="ECO:0000256" key="5">
    <source>
        <dbReference type="ARBA" id="ARBA00022692"/>
    </source>
</evidence>
<gene>
    <name evidence="10" type="ORF">FHQ18_06745</name>
</gene>
<keyword evidence="3" id="KW-0813">Transport</keyword>
<feature type="domain" description="ABC transmembrane type-2" evidence="9">
    <location>
        <begin position="134"/>
        <end position="363"/>
    </location>
</feature>
<dbReference type="InterPro" id="IPR013525">
    <property type="entry name" value="ABC2_TM"/>
</dbReference>
<dbReference type="PROSITE" id="PS51012">
    <property type="entry name" value="ABC_TM2"/>
    <property type="match status" value="1"/>
</dbReference>
<evidence type="ECO:0000256" key="8">
    <source>
        <dbReference type="SAM" id="Phobius"/>
    </source>
</evidence>
<dbReference type="InterPro" id="IPR051449">
    <property type="entry name" value="ABC-2_transporter_component"/>
</dbReference>
<dbReference type="EMBL" id="VFJB01000005">
    <property type="protein sequence ID" value="KAA0258090.1"/>
    <property type="molecule type" value="Genomic_DNA"/>
</dbReference>
<organism evidence="10 11">
    <name type="scientific">Deferribacter autotrophicus</name>
    <dbReference type="NCBI Taxonomy" id="500465"/>
    <lineage>
        <taxon>Bacteria</taxon>
        <taxon>Pseudomonadati</taxon>
        <taxon>Deferribacterota</taxon>
        <taxon>Deferribacteres</taxon>
        <taxon>Deferribacterales</taxon>
        <taxon>Deferribacteraceae</taxon>
        <taxon>Deferribacter</taxon>
    </lineage>
</organism>
<feature type="transmembrane region" description="Helical" evidence="8">
    <location>
        <begin position="284"/>
        <end position="302"/>
    </location>
</feature>
<comment type="caution">
    <text evidence="10">The sequence shown here is derived from an EMBL/GenBank/DDBJ whole genome shotgun (WGS) entry which is preliminary data.</text>
</comment>
<sequence length="364" mass="41245">MRFLFLIKKELLHFLRNKGLLVFVIYLFTGDIYIAANGIDLSLKDAKFYAVDYDMSFQSRELVSKMVKPWFDFKGYLVNERLADDYLIRDKGVGVLVVPNDFSKKLKKGEFDVALYLNGADASTGYLFTSYASNIMIDYYLENVPSRERFAKVITESRILYNENALTKNFLGLSELFSVITLLVLILPAASIIREKDEGNIEMILISPLSIKRLVVAKLIAMSIVILLGTYVAVNVVLNMGLNVPVRGSIGLFLLLTLGYIFTTMGLSLFIASISENMLQVSQLAILFLLPILFLSGSWTPYESMPVIFQKMTYLSPLKYYLDAGYAVILKGLGFKFIAFDIFMMFFMGLPLFIVGTYFLMKKL</sequence>
<evidence type="ECO:0000256" key="2">
    <source>
        <dbReference type="ARBA" id="ARBA00007783"/>
    </source>
</evidence>
<feature type="transmembrane region" description="Helical" evidence="8">
    <location>
        <begin position="337"/>
        <end position="361"/>
    </location>
</feature>
<dbReference type="PANTHER" id="PTHR30294">
    <property type="entry name" value="MEMBRANE COMPONENT OF ABC TRANSPORTER YHHJ-RELATED"/>
    <property type="match status" value="1"/>
</dbReference>
<dbReference type="AlphaFoldDB" id="A0A5A8F1W3"/>
<comment type="subcellular location">
    <subcellularLocation>
        <location evidence="1">Cell membrane</location>
        <topology evidence="1">Multi-pass membrane protein</topology>
    </subcellularLocation>
</comment>
<evidence type="ECO:0000313" key="11">
    <source>
        <dbReference type="Proteomes" id="UP000322876"/>
    </source>
</evidence>
<feature type="transmembrane region" description="Helical" evidence="8">
    <location>
        <begin position="20"/>
        <end position="39"/>
    </location>
</feature>
<protein>
    <submittedName>
        <fullName evidence="10">ABC transporter permease</fullName>
    </submittedName>
</protein>
<dbReference type="GO" id="GO:0005886">
    <property type="term" value="C:plasma membrane"/>
    <property type="evidence" value="ECO:0007669"/>
    <property type="project" value="UniProtKB-SubCell"/>
</dbReference>
<keyword evidence="11" id="KW-1185">Reference proteome</keyword>